<proteinExistence type="predicted"/>
<comment type="caution">
    <text evidence="2">The sequence shown here is derived from an EMBL/GenBank/DDBJ whole genome shotgun (WGS) entry which is preliminary data.</text>
</comment>
<accession>A0A917WUT5</accession>
<protein>
    <submittedName>
        <fullName evidence="2">Uncharacterized protein</fullName>
    </submittedName>
</protein>
<evidence type="ECO:0000313" key="3">
    <source>
        <dbReference type="Proteomes" id="UP000618460"/>
    </source>
</evidence>
<dbReference type="RefSeq" id="WP_162879150.1">
    <property type="nucleotide sequence ID" value="NZ_BMLG01000006.1"/>
</dbReference>
<reference evidence="2" key="1">
    <citation type="journal article" date="2014" name="Int. J. Syst. Evol. Microbiol.">
        <title>Complete genome sequence of Corynebacterium casei LMG S-19264T (=DSM 44701T), isolated from a smear-ripened cheese.</title>
        <authorList>
            <consortium name="US DOE Joint Genome Institute (JGI-PGF)"/>
            <person name="Walter F."/>
            <person name="Albersmeier A."/>
            <person name="Kalinowski J."/>
            <person name="Ruckert C."/>
        </authorList>
    </citation>
    <scope>NUCLEOTIDE SEQUENCE</scope>
    <source>
        <strain evidence="2">CGMCC 1.6333</strain>
    </source>
</reference>
<dbReference type="AlphaFoldDB" id="A0A917WUT5"/>
<dbReference type="EMBL" id="BMLG01000006">
    <property type="protein sequence ID" value="GGM30673.1"/>
    <property type="molecule type" value="Genomic_DNA"/>
</dbReference>
<organism evidence="2 3">
    <name type="scientific">Paraliobacillus quinghaiensis</name>
    <dbReference type="NCBI Taxonomy" id="470815"/>
    <lineage>
        <taxon>Bacteria</taxon>
        <taxon>Bacillati</taxon>
        <taxon>Bacillota</taxon>
        <taxon>Bacilli</taxon>
        <taxon>Bacillales</taxon>
        <taxon>Bacillaceae</taxon>
        <taxon>Paraliobacillus</taxon>
    </lineage>
</organism>
<gene>
    <name evidence="2" type="ORF">GCM10011351_16030</name>
</gene>
<feature type="compositionally biased region" description="Polar residues" evidence="1">
    <location>
        <begin position="31"/>
        <end position="50"/>
    </location>
</feature>
<sequence length="50" mass="5697">MINEDFEKLIKYQEKEKSSYLGNGERGKNLDPQTNNRKNANKNPGASGRN</sequence>
<evidence type="ECO:0000256" key="1">
    <source>
        <dbReference type="SAM" id="MobiDB-lite"/>
    </source>
</evidence>
<feature type="region of interest" description="Disordered" evidence="1">
    <location>
        <begin position="15"/>
        <end position="50"/>
    </location>
</feature>
<evidence type="ECO:0000313" key="2">
    <source>
        <dbReference type="EMBL" id="GGM30673.1"/>
    </source>
</evidence>
<reference evidence="2" key="2">
    <citation type="submission" date="2020-09" db="EMBL/GenBank/DDBJ databases">
        <authorList>
            <person name="Sun Q."/>
            <person name="Zhou Y."/>
        </authorList>
    </citation>
    <scope>NUCLEOTIDE SEQUENCE</scope>
    <source>
        <strain evidence="2">CGMCC 1.6333</strain>
    </source>
</reference>
<name>A0A917WUT5_9BACI</name>
<dbReference type="Proteomes" id="UP000618460">
    <property type="component" value="Unassembled WGS sequence"/>
</dbReference>
<keyword evidence="3" id="KW-1185">Reference proteome</keyword>